<dbReference type="GeneID" id="116214427"/>
<accession>A0A218W5T6</accession>
<dbReference type="PANTHER" id="PTHR27004:SF428">
    <property type="entry name" value="OS01G0160600 PROTEIN"/>
    <property type="match status" value="1"/>
</dbReference>
<comment type="caution">
    <text evidence="11">The sequence shown here is derived from an EMBL/GenBank/DDBJ whole genome shotgun (WGS) entry which is preliminary data.</text>
</comment>
<dbReference type="PANTHER" id="PTHR27004">
    <property type="entry name" value="RECEPTOR-LIKE PROTEIN 12 ISOFORM X1"/>
    <property type="match status" value="1"/>
</dbReference>
<organism evidence="11 13">
    <name type="scientific">Punica granatum</name>
    <name type="common">Pomegranate</name>
    <dbReference type="NCBI Taxonomy" id="22663"/>
    <lineage>
        <taxon>Eukaryota</taxon>
        <taxon>Viridiplantae</taxon>
        <taxon>Streptophyta</taxon>
        <taxon>Embryophyta</taxon>
        <taxon>Tracheophyta</taxon>
        <taxon>Spermatophyta</taxon>
        <taxon>Magnoliopsida</taxon>
        <taxon>eudicotyledons</taxon>
        <taxon>Gunneridae</taxon>
        <taxon>Pentapetalae</taxon>
        <taxon>rosids</taxon>
        <taxon>malvids</taxon>
        <taxon>Myrtales</taxon>
        <taxon>Lythraceae</taxon>
        <taxon>Punica</taxon>
    </lineage>
</organism>
<reference evidence="11" key="2">
    <citation type="submission" date="2017-06" db="EMBL/GenBank/DDBJ databases">
        <title>The pomegranate genome and the genomics of punicalagin biosynthesis.</title>
        <authorList>
            <person name="Xu C."/>
        </authorList>
    </citation>
    <scope>NUCLEOTIDE SEQUENCE [LARGE SCALE GENOMIC DNA]</scope>
    <source>
        <tissue evidence="11">Fresh leaf</tissue>
    </source>
</reference>
<reference evidence="12 14" key="3">
    <citation type="submission" date="2017-11" db="EMBL/GenBank/DDBJ databases">
        <title>De-novo sequencing of pomegranate (Punica granatum L.) genome.</title>
        <authorList>
            <person name="Akparov Z."/>
            <person name="Amiraslanov A."/>
            <person name="Hajiyeva S."/>
            <person name="Abbasov M."/>
            <person name="Kaur K."/>
            <person name="Hamwieh A."/>
            <person name="Solovyev V."/>
            <person name="Salamov A."/>
            <person name="Braich B."/>
            <person name="Kosarev P."/>
            <person name="Mahmoud A."/>
            <person name="Hajiyev E."/>
            <person name="Babayeva S."/>
            <person name="Izzatullayeva V."/>
            <person name="Mammadov A."/>
            <person name="Mammadov A."/>
            <person name="Sharifova S."/>
            <person name="Ojaghi J."/>
            <person name="Eynullazada K."/>
            <person name="Bayramov B."/>
            <person name="Abdulazimova A."/>
            <person name="Shahmuradov I."/>
        </authorList>
    </citation>
    <scope>NUCLEOTIDE SEQUENCE [LARGE SCALE GENOMIC DNA]</scope>
    <source>
        <strain evidence="12">AG2017</strain>
        <strain evidence="14">cv. AG2017</strain>
        <tissue evidence="12">Leaf</tissue>
    </source>
</reference>
<keyword evidence="6" id="KW-0677">Repeat</keyword>
<sequence length="243" mass="27033">MDVEFGAGGSYYYQDSIVIVMKGLEIELAKILTVFTAIDFSRNFFEGEIPESIGDLRALKGLNLSHNNLTGDIPSSIGNLTNLEWLDLSLNELSGEIPRRLADLTSLTTLNLSNNLLMGLIPQGSQIDTFEHSFDGNPGLCGHPLPNACGTDTVEQSPSKLTFPEEAAVHWIEWRAVLMGYGCGLALGISAGYIMLDTGRTRWLVRMIEKNIHRMTNKKKRNTAPRNQAWYLFVAELHKYTVQ</sequence>
<evidence type="ECO:0000313" key="13">
    <source>
        <dbReference type="Proteomes" id="UP000197138"/>
    </source>
</evidence>
<evidence type="ECO:0000256" key="6">
    <source>
        <dbReference type="ARBA" id="ARBA00022737"/>
    </source>
</evidence>
<keyword evidence="3" id="KW-1003">Cell membrane</keyword>
<dbReference type="Pfam" id="PF13855">
    <property type="entry name" value="LRR_8"/>
    <property type="match status" value="1"/>
</dbReference>
<keyword evidence="10" id="KW-0325">Glycoprotein</keyword>
<evidence type="ECO:0000313" key="11">
    <source>
        <dbReference type="EMBL" id="OWM67591.1"/>
    </source>
</evidence>
<evidence type="ECO:0000256" key="10">
    <source>
        <dbReference type="ARBA" id="ARBA00023180"/>
    </source>
</evidence>
<evidence type="ECO:0000256" key="2">
    <source>
        <dbReference type="ARBA" id="ARBA00009592"/>
    </source>
</evidence>
<evidence type="ECO:0000313" key="12">
    <source>
        <dbReference type="EMBL" id="PKI43655.1"/>
    </source>
</evidence>
<dbReference type="SUPFAM" id="SSF52058">
    <property type="entry name" value="L domain-like"/>
    <property type="match status" value="1"/>
</dbReference>
<name>A0A218W5T6_PUNGR</name>
<protein>
    <submittedName>
        <fullName evidence="11">Uncharacterized protein</fullName>
    </submittedName>
</protein>
<keyword evidence="14" id="KW-1185">Reference proteome</keyword>
<dbReference type="PRINTS" id="PR00019">
    <property type="entry name" value="LEURICHRPT"/>
</dbReference>
<dbReference type="OrthoDB" id="994806at2759"/>
<keyword evidence="5" id="KW-0812">Transmembrane</keyword>
<evidence type="ECO:0000313" key="14">
    <source>
        <dbReference type="Proteomes" id="UP000233551"/>
    </source>
</evidence>
<dbReference type="GO" id="GO:0005886">
    <property type="term" value="C:plasma membrane"/>
    <property type="evidence" value="ECO:0007669"/>
    <property type="project" value="UniProtKB-SubCell"/>
</dbReference>
<dbReference type="FunFam" id="3.80.10.10:FF:000111">
    <property type="entry name" value="LRR receptor-like serine/threonine-protein kinase ERECTA"/>
    <property type="match status" value="1"/>
</dbReference>
<dbReference type="EMBL" id="MTKT01005379">
    <property type="protein sequence ID" value="OWM67591.1"/>
    <property type="molecule type" value="Genomic_DNA"/>
</dbReference>
<proteinExistence type="inferred from homology"/>
<evidence type="ECO:0000256" key="3">
    <source>
        <dbReference type="ARBA" id="ARBA00022475"/>
    </source>
</evidence>
<evidence type="ECO:0000256" key="8">
    <source>
        <dbReference type="ARBA" id="ARBA00023136"/>
    </source>
</evidence>
<dbReference type="Pfam" id="PF00560">
    <property type="entry name" value="LRR_1"/>
    <property type="match status" value="1"/>
</dbReference>
<dbReference type="AlphaFoldDB" id="A0A218W5T6"/>
<comment type="subcellular location">
    <subcellularLocation>
        <location evidence="1">Cell membrane</location>
        <topology evidence="1">Single-pass type I membrane protein</topology>
    </subcellularLocation>
</comment>
<evidence type="ECO:0000256" key="1">
    <source>
        <dbReference type="ARBA" id="ARBA00004251"/>
    </source>
</evidence>
<dbReference type="EMBL" id="PGOL01003023">
    <property type="protein sequence ID" value="PKI43655.1"/>
    <property type="molecule type" value="Genomic_DNA"/>
</dbReference>
<dbReference type="Proteomes" id="UP000233551">
    <property type="component" value="Unassembled WGS sequence"/>
</dbReference>
<keyword evidence="9" id="KW-0675">Receptor</keyword>
<keyword evidence="8" id="KW-0472">Membrane</keyword>
<dbReference type="InterPro" id="IPR001611">
    <property type="entry name" value="Leu-rich_rpt"/>
</dbReference>
<evidence type="ECO:0000256" key="5">
    <source>
        <dbReference type="ARBA" id="ARBA00022692"/>
    </source>
</evidence>
<dbReference type="InterPro" id="IPR032675">
    <property type="entry name" value="LRR_dom_sf"/>
</dbReference>
<keyword evidence="7" id="KW-1133">Transmembrane helix</keyword>
<keyword evidence="4" id="KW-0433">Leucine-rich repeat</keyword>
<evidence type="ECO:0000256" key="9">
    <source>
        <dbReference type="ARBA" id="ARBA00023170"/>
    </source>
</evidence>
<reference evidence="13" key="1">
    <citation type="journal article" date="2017" name="Plant J.">
        <title>The pomegranate (Punica granatum L.) genome and the genomics of punicalagin biosynthesis.</title>
        <authorList>
            <person name="Qin G."/>
            <person name="Xu C."/>
            <person name="Ming R."/>
            <person name="Tang H."/>
            <person name="Guyot R."/>
            <person name="Kramer E.M."/>
            <person name="Hu Y."/>
            <person name="Yi X."/>
            <person name="Qi Y."/>
            <person name="Xu X."/>
            <person name="Gao Z."/>
            <person name="Pan H."/>
            <person name="Jian J."/>
            <person name="Tian Y."/>
            <person name="Yue Z."/>
            <person name="Xu Y."/>
        </authorList>
    </citation>
    <scope>NUCLEOTIDE SEQUENCE [LARGE SCALE GENOMIC DNA]</scope>
    <source>
        <strain evidence="13">cv. Dabenzi</strain>
    </source>
</reference>
<evidence type="ECO:0000256" key="7">
    <source>
        <dbReference type="ARBA" id="ARBA00022989"/>
    </source>
</evidence>
<dbReference type="STRING" id="22663.A0A218W5T6"/>
<gene>
    <name evidence="11" type="ORF">CDL15_Pgr024676</name>
    <name evidence="12" type="ORF">CRG98_035954</name>
</gene>
<dbReference type="Proteomes" id="UP000197138">
    <property type="component" value="Unassembled WGS sequence"/>
</dbReference>
<evidence type="ECO:0000256" key="4">
    <source>
        <dbReference type="ARBA" id="ARBA00022614"/>
    </source>
</evidence>
<dbReference type="Gene3D" id="3.80.10.10">
    <property type="entry name" value="Ribonuclease Inhibitor"/>
    <property type="match status" value="1"/>
</dbReference>
<comment type="similarity">
    <text evidence="2">Belongs to the RLP family.</text>
</comment>